<dbReference type="CDD" id="cd04301">
    <property type="entry name" value="NAT_SF"/>
    <property type="match status" value="1"/>
</dbReference>
<evidence type="ECO:0000259" key="1">
    <source>
        <dbReference type="PROSITE" id="PS51186"/>
    </source>
</evidence>
<keyword evidence="3" id="KW-1185">Reference proteome</keyword>
<dbReference type="PROSITE" id="PS51186">
    <property type="entry name" value="GNAT"/>
    <property type="match status" value="1"/>
</dbReference>
<dbReference type="InterPro" id="IPR016181">
    <property type="entry name" value="Acyl_CoA_acyltransferase"/>
</dbReference>
<sequence>METTISTEKLLLKPVELSDLQNLHNLRTNPQVAKYIGRDINKSPEETRQFIEMVRKNKFYFTIKTIDQNEFVGTITLWNIDRSKKYAELGYELLPQFQGKGLMSEAVEALLKYAFDEMGIEAIEAYTHRENIASKKLLERRGFKLVADKIDADNLDNIIYGINKNEQEISIDHY</sequence>
<dbReference type="InterPro" id="IPR000182">
    <property type="entry name" value="GNAT_dom"/>
</dbReference>
<dbReference type="SUPFAM" id="SSF55729">
    <property type="entry name" value="Acyl-CoA N-acyltransferases (Nat)"/>
    <property type="match status" value="1"/>
</dbReference>
<reference evidence="2 3" key="1">
    <citation type="submission" date="2018-10" db="EMBL/GenBank/DDBJ databases">
        <title>Sphingobacterium sp. M05W1-28.</title>
        <authorList>
            <person name="Cai H."/>
        </authorList>
    </citation>
    <scope>NUCLEOTIDE SEQUENCE [LARGE SCALE GENOMIC DNA]</scope>
    <source>
        <strain evidence="2 3">M05W1-28</strain>
    </source>
</reference>
<dbReference type="Proteomes" id="UP000282423">
    <property type="component" value="Unassembled WGS sequence"/>
</dbReference>
<dbReference type="EMBL" id="RBWS01000019">
    <property type="protein sequence ID" value="RKO69458.1"/>
    <property type="molecule type" value="Genomic_DNA"/>
</dbReference>
<protein>
    <submittedName>
        <fullName evidence="2">N-acetyltransferase</fullName>
    </submittedName>
</protein>
<feature type="domain" description="N-acetyltransferase" evidence="1">
    <location>
        <begin position="10"/>
        <end position="165"/>
    </location>
</feature>
<dbReference type="PANTHER" id="PTHR43792">
    <property type="entry name" value="GNAT FAMILY, PUTATIVE (AFU_ORTHOLOGUE AFUA_3G00765)-RELATED-RELATED"/>
    <property type="match status" value="1"/>
</dbReference>
<dbReference type="GO" id="GO:0016747">
    <property type="term" value="F:acyltransferase activity, transferring groups other than amino-acyl groups"/>
    <property type="evidence" value="ECO:0007669"/>
    <property type="project" value="InterPro"/>
</dbReference>
<dbReference type="AlphaFoldDB" id="A0A420VSV4"/>
<name>A0A420VSV4_9SPHI</name>
<dbReference type="RefSeq" id="WP_121126387.1">
    <property type="nucleotide sequence ID" value="NZ_RBWS01000019.1"/>
</dbReference>
<accession>A0A420VSV4</accession>
<dbReference type="OrthoDB" id="9811523at2"/>
<keyword evidence="2" id="KW-0808">Transferase</keyword>
<proteinExistence type="predicted"/>
<dbReference type="Pfam" id="PF13302">
    <property type="entry name" value="Acetyltransf_3"/>
    <property type="match status" value="1"/>
</dbReference>
<organism evidence="2 3">
    <name type="scientific">Sphingobacterium puteale</name>
    <dbReference type="NCBI Taxonomy" id="2420510"/>
    <lineage>
        <taxon>Bacteria</taxon>
        <taxon>Pseudomonadati</taxon>
        <taxon>Bacteroidota</taxon>
        <taxon>Sphingobacteriia</taxon>
        <taxon>Sphingobacteriales</taxon>
        <taxon>Sphingobacteriaceae</taxon>
        <taxon>Sphingobacterium</taxon>
    </lineage>
</organism>
<gene>
    <name evidence="2" type="ORF">D7322_22115</name>
</gene>
<evidence type="ECO:0000313" key="3">
    <source>
        <dbReference type="Proteomes" id="UP000282423"/>
    </source>
</evidence>
<evidence type="ECO:0000313" key="2">
    <source>
        <dbReference type="EMBL" id="RKO69458.1"/>
    </source>
</evidence>
<dbReference type="PANTHER" id="PTHR43792:SF16">
    <property type="entry name" value="N-ACETYLTRANSFERASE DOMAIN-CONTAINING PROTEIN"/>
    <property type="match status" value="1"/>
</dbReference>
<dbReference type="InterPro" id="IPR051531">
    <property type="entry name" value="N-acetyltransferase"/>
</dbReference>
<dbReference type="Gene3D" id="3.40.630.30">
    <property type="match status" value="1"/>
</dbReference>
<comment type="caution">
    <text evidence="2">The sequence shown here is derived from an EMBL/GenBank/DDBJ whole genome shotgun (WGS) entry which is preliminary data.</text>
</comment>